<evidence type="ECO:0000256" key="1">
    <source>
        <dbReference type="SAM" id="MobiDB-lite"/>
    </source>
</evidence>
<dbReference type="OrthoDB" id="10487874at2759"/>
<reference evidence="2 3" key="1">
    <citation type="submission" date="2008-07" db="EMBL/GenBank/DDBJ databases">
        <authorList>
            <person name="El-Sayed N."/>
            <person name="Caler E."/>
            <person name="Inman J."/>
            <person name="Amedeo P."/>
            <person name="Hass B."/>
            <person name="Wortman J."/>
        </authorList>
    </citation>
    <scope>NUCLEOTIDE SEQUENCE [LARGE SCALE GENOMIC DNA]</scope>
    <source>
        <strain evidence="3">ATCC 50983 / TXsc</strain>
    </source>
</reference>
<evidence type="ECO:0000313" key="2">
    <source>
        <dbReference type="EMBL" id="EER14953.1"/>
    </source>
</evidence>
<dbReference type="RefSeq" id="XP_002783157.1">
    <property type="nucleotide sequence ID" value="XM_002783111.1"/>
</dbReference>
<name>C5KK41_PERM5</name>
<feature type="region of interest" description="Disordered" evidence="1">
    <location>
        <begin position="125"/>
        <end position="183"/>
    </location>
</feature>
<protein>
    <submittedName>
        <fullName evidence="2">Uncharacterized protein</fullName>
    </submittedName>
</protein>
<feature type="compositionally biased region" description="Basic and acidic residues" evidence="1">
    <location>
        <begin position="130"/>
        <end position="143"/>
    </location>
</feature>
<organism evidence="3">
    <name type="scientific">Perkinsus marinus (strain ATCC 50983 / TXsc)</name>
    <dbReference type="NCBI Taxonomy" id="423536"/>
    <lineage>
        <taxon>Eukaryota</taxon>
        <taxon>Sar</taxon>
        <taxon>Alveolata</taxon>
        <taxon>Perkinsozoa</taxon>
        <taxon>Perkinsea</taxon>
        <taxon>Perkinsida</taxon>
        <taxon>Perkinsidae</taxon>
        <taxon>Perkinsus</taxon>
    </lineage>
</organism>
<dbReference type="Proteomes" id="UP000007800">
    <property type="component" value="Unassembled WGS sequence"/>
</dbReference>
<evidence type="ECO:0000313" key="3">
    <source>
        <dbReference type="Proteomes" id="UP000007800"/>
    </source>
</evidence>
<accession>C5KK41</accession>
<gene>
    <name evidence="2" type="ORF">Pmar_PMAR023277</name>
</gene>
<dbReference type="GeneID" id="9061838"/>
<dbReference type="OMA" id="VHHRISK"/>
<feature type="region of interest" description="Disordered" evidence="1">
    <location>
        <begin position="322"/>
        <end position="345"/>
    </location>
</feature>
<sequence length="441" mass="47860">MSELRPDPNICFSAAIDSALQGALQDSLKHLEPLTPALDMDTLRRILDVYYHCHTASRDAVRKTEFIRHLHAKPSLSKALHMNPMMRGSSDGDSEPWAYIMPELAAILGDVVTWADVLKAVHHRISKPRAPTEDSSGAHERIESPPPAAAYVAEEYRSPGPSREDDSPSAVHRPSSAYSDSVSGVHPFLRDTIEPAVASAFAAATSASLLSRQGMREEDYVPPIDMPPRHFTTPSSGEVAAREATEGKNVYELLLEETKEEVSRGRSPTVVSERASTIRARKIRASHLRPHSATSTTRTTVPVGPSLLQREAVKSHTKLLASLKNNEEEPPAKSSRSASFKARKLPRERTVAAGGAPGTFAPIVVGSHQVVVYAAVMRRSPSALGGLSTTVQVYDVEQGTTQVSEASRARGEDGKYTPRVRASLALAQTIQLEDCSWQQCG</sequence>
<dbReference type="InParanoid" id="C5KK41"/>
<dbReference type="EMBL" id="GG673688">
    <property type="protein sequence ID" value="EER14953.1"/>
    <property type="molecule type" value="Genomic_DNA"/>
</dbReference>
<proteinExistence type="predicted"/>
<feature type="compositionally biased region" description="Basic and acidic residues" evidence="1">
    <location>
        <begin position="154"/>
        <end position="166"/>
    </location>
</feature>
<keyword evidence="3" id="KW-1185">Reference proteome</keyword>
<dbReference type="AlphaFoldDB" id="C5KK41"/>